<dbReference type="InterPro" id="IPR013520">
    <property type="entry name" value="Ribonucl_H"/>
</dbReference>
<dbReference type="GO" id="GO:0003887">
    <property type="term" value="F:DNA-directed DNA polymerase activity"/>
    <property type="evidence" value="ECO:0007669"/>
    <property type="project" value="InterPro"/>
</dbReference>
<evidence type="ECO:0000313" key="4">
    <source>
        <dbReference type="EMBL" id="EGY77240.1"/>
    </source>
</evidence>
<dbReference type="Gene3D" id="3.40.1440.10">
    <property type="entry name" value="GIY-YIG endonuclease"/>
    <property type="match status" value="1"/>
</dbReference>
<evidence type="ECO:0000256" key="1">
    <source>
        <dbReference type="ARBA" id="ARBA00022839"/>
    </source>
</evidence>
<dbReference type="PANTHER" id="PTHR30562">
    <property type="entry name" value="UVRC/OXIDOREDUCTASE"/>
    <property type="match status" value="1"/>
</dbReference>
<dbReference type="HOGENOM" id="CLU_022933_0_0_11"/>
<dbReference type="PATRIC" id="fig|997355.3.peg.2168"/>
<dbReference type="NCBIfam" id="TIGR00573">
    <property type="entry name" value="dnaq"/>
    <property type="match status" value="1"/>
</dbReference>
<proteinExistence type="predicted"/>
<gene>
    <name evidence="4" type="ORF">HMPREF9153_2193</name>
</gene>
<feature type="region of interest" description="Disordered" evidence="2">
    <location>
        <begin position="615"/>
        <end position="641"/>
    </location>
</feature>
<dbReference type="Pfam" id="PF01541">
    <property type="entry name" value="GIY-YIG"/>
    <property type="match status" value="1"/>
</dbReference>
<dbReference type="SUPFAM" id="SSF53098">
    <property type="entry name" value="Ribonuclease H-like"/>
    <property type="match status" value="1"/>
</dbReference>
<organism evidence="4 5">
    <name type="scientific">Cutibacterium avidum ATCC 25577</name>
    <dbReference type="NCBI Taxonomy" id="997355"/>
    <lineage>
        <taxon>Bacteria</taxon>
        <taxon>Bacillati</taxon>
        <taxon>Actinomycetota</taxon>
        <taxon>Actinomycetes</taxon>
        <taxon>Propionibacteriales</taxon>
        <taxon>Propionibacteriaceae</taxon>
        <taxon>Cutibacterium</taxon>
    </lineage>
</organism>
<dbReference type="Gene3D" id="3.30.420.10">
    <property type="entry name" value="Ribonuclease H-like superfamily/Ribonuclease H"/>
    <property type="match status" value="1"/>
</dbReference>
<keyword evidence="1" id="KW-0540">Nuclease</keyword>
<keyword evidence="1" id="KW-0269">Exonuclease</keyword>
<dbReference type="InterPro" id="IPR047296">
    <property type="entry name" value="GIY-YIG_UvrC_Cho"/>
</dbReference>
<accession>G4D0H1</accession>
<feature type="domain" description="GIY-YIG" evidence="3">
    <location>
        <begin position="274"/>
        <end position="357"/>
    </location>
</feature>
<keyword evidence="5" id="KW-1185">Reference proteome</keyword>
<dbReference type="GO" id="GO:0006260">
    <property type="term" value="P:DNA replication"/>
    <property type="evidence" value="ECO:0007669"/>
    <property type="project" value="InterPro"/>
</dbReference>
<dbReference type="CDD" id="cd10434">
    <property type="entry name" value="GIY-YIG_UvrC_Cho"/>
    <property type="match status" value="1"/>
</dbReference>
<dbReference type="GO" id="GO:0006289">
    <property type="term" value="P:nucleotide-excision repair"/>
    <property type="evidence" value="ECO:0007669"/>
    <property type="project" value="InterPro"/>
</dbReference>
<dbReference type="GO" id="GO:0003677">
    <property type="term" value="F:DNA binding"/>
    <property type="evidence" value="ECO:0007669"/>
    <property type="project" value="InterPro"/>
</dbReference>
<keyword evidence="1" id="KW-0378">Hydrolase</keyword>
<evidence type="ECO:0000256" key="2">
    <source>
        <dbReference type="SAM" id="MobiDB-lite"/>
    </source>
</evidence>
<dbReference type="InterPro" id="IPR050066">
    <property type="entry name" value="UvrABC_protein_C"/>
</dbReference>
<dbReference type="InterPro" id="IPR036397">
    <property type="entry name" value="RNaseH_sf"/>
</dbReference>
<dbReference type="GO" id="GO:0009380">
    <property type="term" value="C:excinuclease repair complex"/>
    <property type="evidence" value="ECO:0007669"/>
    <property type="project" value="TreeGrafter"/>
</dbReference>
<evidence type="ECO:0000313" key="5">
    <source>
        <dbReference type="Proteomes" id="UP000005332"/>
    </source>
</evidence>
<dbReference type="NCBIfam" id="NF005907">
    <property type="entry name" value="PRK07883.1-5"/>
    <property type="match status" value="1"/>
</dbReference>
<dbReference type="InterPro" id="IPR006054">
    <property type="entry name" value="DnaQ"/>
</dbReference>
<dbReference type="NCBIfam" id="NF005905">
    <property type="entry name" value="PRK07883.1-3"/>
    <property type="match status" value="1"/>
</dbReference>
<dbReference type="InterPro" id="IPR035901">
    <property type="entry name" value="GIY-YIG_endonuc_sf"/>
</dbReference>
<sequence length="641" mass="70564">MWSSGAGQLFRENAHTSARPSSISVRATALTRLFSIGLAHVQHILSQGVSTVPIMSAAPLQPSFDDLGTPLPDVTFCVVDLETTGTGDNAQITEIGAVKVCGGHVEGEFQTLVRPSEPIPASVQVLTGITDTMVRPAPPLDAVLPSWSEFSRGTVLVAHNARFDVGFLKRAYAEHDYSWENPAVVDTLALARSVLPRDEVRNYRLGTLSQLFRTTTTPSHRALADARATVDVLHGLIERVGNLGVTTLEDLLEMTHRVPQARRRRRVWAKGLPEGPGVYWFCLDKPAPSPPEVLYVGTSVNIRRRVSQYFTASETRRRMDEMVRVATGVKARECSTRLEAGVRELRLIDAHRPRYNRRSRRQGSVWWVTLTDEAHPRPSVMQRAHRGSQPPWGPFTSRRAATRAAIVLAEAFGLRQCSGSLSRHPDGCPLAEMGRCSAPCLNPATDYSAIVDRTRTAMTSDVRDLTDRLAERIAHLSDAERFEEAAEYTEDAREALRATRRRARLTSLASCRQIVAARREGAFWEIHVVRHGRLAGAGRCRTGTDPMPTIDAICATAESVAPPPAGLPACTIEEAELVASWFEEPGVRLVDITGEWSWPAHCWMSTEELAVRVAASHHPGDDEGGETDREDCQSRPELATV</sequence>
<dbReference type="FunFam" id="3.30.420.10:FF:000045">
    <property type="entry name" value="3'-5' exonuclease DinG"/>
    <property type="match status" value="1"/>
</dbReference>
<dbReference type="NCBIfam" id="NF005904">
    <property type="entry name" value="PRK07883.1-2"/>
    <property type="match status" value="1"/>
</dbReference>
<dbReference type="Pfam" id="PF00929">
    <property type="entry name" value="RNase_T"/>
    <property type="match status" value="1"/>
</dbReference>
<reference evidence="4 5" key="1">
    <citation type="submission" date="2011-06" db="EMBL/GenBank/DDBJ databases">
        <authorList>
            <person name="Muzny D."/>
            <person name="Qin X."/>
            <person name="Deng J."/>
            <person name="Jiang H."/>
            <person name="Liu Y."/>
            <person name="Qu J."/>
            <person name="Song X.-Z."/>
            <person name="Zhang L."/>
            <person name="Thornton R."/>
            <person name="Coyle M."/>
            <person name="Francisco L."/>
            <person name="Jackson L."/>
            <person name="Javaid M."/>
            <person name="Korchina V."/>
            <person name="Kovar C."/>
            <person name="Mata R."/>
            <person name="Mathew T."/>
            <person name="Ngo R."/>
            <person name="Nguyen L."/>
            <person name="Nguyen N."/>
            <person name="Okwuonu G."/>
            <person name="Ongeri F."/>
            <person name="Pham C."/>
            <person name="Simmons D."/>
            <person name="Wilczek-Boney K."/>
            <person name="Hale W."/>
            <person name="Jakkamsetti A."/>
            <person name="Pham P."/>
            <person name="Ruth R."/>
            <person name="San Lucas F."/>
            <person name="Warren J."/>
            <person name="Zhang J."/>
            <person name="Zhao Z."/>
            <person name="Zhou C."/>
            <person name="Zhu D."/>
            <person name="Lee S."/>
            <person name="Bess C."/>
            <person name="Blankenburg K."/>
            <person name="Forbes L."/>
            <person name="Fu Q."/>
            <person name="Gubbala S."/>
            <person name="Hirani K."/>
            <person name="Jayaseelan J.C."/>
            <person name="Lara F."/>
            <person name="Munidasa M."/>
            <person name="Palculict T."/>
            <person name="Patil S."/>
            <person name="Pu L.-L."/>
            <person name="Saada N."/>
            <person name="Tang L."/>
            <person name="Weissenberger G."/>
            <person name="Zhu Y."/>
            <person name="Hemphill L."/>
            <person name="Shang Y."/>
            <person name="Youmans B."/>
            <person name="Ayvaz T."/>
            <person name="Ross M."/>
            <person name="Santibanez J."/>
            <person name="Aqrawi P."/>
            <person name="Gross S."/>
            <person name="Joshi V."/>
            <person name="Fowler G."/>
            <person name="Nazareth L."/>
            <person name="Reid J."/>
            <person name="Worley K."/>
            <person name="Petrosino J."/>
            <person name="Highlander S."/>
            <person name="Gibbs R."/>
        </authorList>
    </citation>
    <scope>NUCLEOTIDE SEQUENCE [LARGE SCALE GENOMIC DNA]</scope>
    <source>
        <strain evidence="4 5">ATCC 25577</strain>
    </source>
</reference>
<name>G4D0H1_9ACTN</name>
<dbReference type="EMBL" id="AGBA01000015">
    <property type="protein sequence ID" value="EGY77240.1"/>
    <property type="molecule type" value="Genomic_DNA"/>
</dbReference>
<dbReference type="PANTHER" id="PTHR30562:SF1">
    <property type="entry name" value="UVRABC SYSTEM PROTEIN C"/>
    <property type="match status" value="1"/>
</dbReference>
<dbReference type="PROSITE" id="PS50164">
    <property type="entry name" value="GIY_YIG"/>
    <property type="match status" value="1"/>
</dbReference>
<dbReference type="SMART" id="SM00465">
    <property type="entry name" value="GIYc"/>
    <property type="match status" value="1"/>
</dbReference>
<protein>
    <recommendedName>
        <fullName evidence="3">GIY-YIG domain-containing protein</fullName>
    </recommendedName>
</protein>
<dbReference type="InterPro" id="IPR000305">
    <property type="entry name" value="GIY-YIG_endonuc"/>
</dbReference>
<dbReference type="Proteomes" id="UP000005332">
    <property type="component" value="Unassembled WGS sequence"/>
</dbReference>
<dbReference type="InterPro" id="IPR012337">
    <property type="entry name" value="RNaseH-like_sf"/>
</dbReference>
<dbReference type="SMART" id="SM00479">
    <property type="entry name" value="EXOIII"/>
    <property type="match status" value="1"/>
</dbReference>
<dbReference type="GO" id="GO:0004527">
    <property type="term" value="F:exonuclease activity"/>
    <property type="evidence" value="ECO:0007669"/>
    <property type="project" value="UniProtKB-KW"/>
</dbReference>
<dbReference type="AlphaFoldDB" id="G4D0H1"/>
<dbReference type="CDD" id="cd06127">
    <property type="entry name" value="DEDDh"/>
    <property type="match status" value="1"/>
</dbReference>
<dbReference type="SUPFAM" id="SSF82771">
    <property type="entry name" value="GIY-YIG endonuclease"/>
    <property type="match status" value="1"/>
</dbReference>
<evidence type="ECO:0000259" key="3">
    <source>
        <dbReference type="PROSITE" id="PS50164"/>
    </source>
</evidence>
<comment type="caution">
    <text evidence="4">The sequence shown here is derived from an EMBL/GenBank/DDBJ whole genome shotgun (WGS) entry which is preliminary data.</text>
</comment>
<feature type="compositionally biased region" description="Basic and acidic residues" evidence="2">
    <location>
        <begin position="618"/>
        <end position="634"/>
    </location>
</feature>